<keyword evidence="2" id="KW-1185">Reference proteome</keyword>
<dbReference type="InterPro" id="IPR043502">
    <property type="entry name" value="DNA/RNA_pol_sf"/>
</dbReference>
<dbReference type="AlphaFoldDB" id="A0AAV1Z3Q6"/>
<organism evidence="1 2">
    <name type="scientific">Larinioides sclopetarius</name>
    <dbReference type="NCBI Taxonomy" id="280406"/>
    <lineage>
        <taxon>Eukaryota</taxon>
        <taxon>Metazoa</taxon>
        <taxon>Ecdysozoa</taxon>
        <taxon>Arthropoda</taxon>
        <taxon>Chelicerata</taxon>
        <taxon>Arachnida</taxon>
        <taxon>Araneae</taxon>
        <taxon>Araneomorphae</taxon>
        <taxon>Entelegynae</taxon>
        <taxon>Araneoidea</taxon>
        <taxon>Araneidae</taxon>
        <taxon>Larinioides</taxon>
    </lineage>
</organism>
<comment type="caution">
    <text evidence="1">The sequence shown here is derived from an EMBL/GenBank/DDBJ whole genome shotgun (WGS) entry which is preliminary data.</text>
</comment>
<evidence type="ECO:0000313" key="2">
    <source>
        <dbReference type="Proteomes" id="UP001497382"/>
    </source>
</evidence>
<dbReference type="SUPFAM" id="SSF56672">
    <property type="entry name" value="DNA/RNA polymerases"/>
    <property type="match status" value="1"/>
</dbReference>
<accession>A0AAV1Z3Q6</accession>
<sequence>MPICEEGIYSLGDSRIIAEKQLNQTIRRLNRNPVLKELYTEFINEYENLNHMERVKTELSNPVSYYMPHQGIFKPEKTSTKLRVVFNASSPTTSGHSLNDILLSGEVKEDCFELILRFRKHKIALTADITKMFRQILIDPSQ</sequence>
<gene>
    <name evidence="1" type="ORF">LARSCL_LOCUS2597</name>
</gene>
<dbReference type="PANTHER" id="PTHR47331">
    <property type="entry name" value="PHD-TYPE DOMAIN-CONTAINING PROTEIN"/>
    <property type="match status" value="1"/>
</dbReference>
<name>A0AAV1Z3Q6_9ARAC</name>
<dbReference type="EMBL" id="CAXIEN010000018">
    <property type="protein sequence ID" value="CAL1265557.1"/>
    <property type="molecule type" value="Genomic_DNA"/>
</dbReference>
<dbReference type="PANTHER" id="PTHR47331:SF1">
    <property type="entry name" value="GAG-LIKE PROTEIN"/>
    <property type="match status" value="1"/>
</dbReference>
<evidence type="ECO:0000313" key="1">
    <source>
        <dbReference type="EMBL" id="CAL1265557.1"/>
    </source>
</evidence>
<protein>
    <submittedName>
        <fullName evidence="1">Uncharacterized protein</fullName>
    </submittedName>
</protein>
<dbReference type="Proteomes" id="UP001497382">
    <property type="component" value="Unassembled WGS sequence"/>
</dbReference>
<proteinExistence type="predicted"/>
<feature type="non-terminal residue" evidence="1">
    <location>
        <position position="142"/>
    </location>
</feature>
<dbReference type="GO" id="GO:0071897">
    <property type="term" value="P:DNA biosynthetic process"/>
    <property type="evidence" value="ECO:0007669"/>
    <property type="project" value="UniProtKB-ARBA"/>
</dbReference>
<reference evidence="1 2" key="1">
    <citation type="submission" date="2024-04" db="EMBL/GenBank/DDBJ databases">
        <authorList>
            <person name="Rising A."/>
            <person name="Reimegard J."/>
            <person name="Sonavane S."/>
            <person name="Akerstrom W."/>
            <person name="Nylinder S."/>
            <person name="Hedman E."/>
            <person name="Kallberg Y."/>
        </authorList>
    </citation>
    <scope>NUCLEOTIDE SEQUENCE [LARGE SCALE GENOMIC DNA]</scope>
</reference>